<dbReference type="Proteomes" id="UP000054270">
    <property type="component" value="Unassembled WGS sequence"/>
</dbReference>
<dbReference type="EMBL" id="KN817543">
    <property type="protein sequence ID" value="KJA23384.1"/>
    <property type="molecule type" value="Genomic_DNA"/>
</dbReference>
<feature type="region of interest" description="Disordered" evidence="1">
    <location>
        <begin position="1"/>
        <end position="29"/>
    </location>
</feature>
<dbReference type="AlphaFoldDB" id="A0A0D2NX59"/>
<protein>
    <submittedName>
        <fullName evidence="2">Uncharacterized protein</fullName>
    </submittedName>
</protein>
<proteinExistence type="predicted"/>
<gene>
    <name evidence="2" type="ORF">HYPSUDRAFT_585840</name>
</gene>
<name>A0A0D2NX59_HYPSF</name>
<sequence>MEIPLHTPLPSADSIVDPTGPSPLEPLTRPHLPRRVFVCVVPRPAPRAAHRPRHTATSGVSAPTPGRRTSTLACCHVCSVLALTRSTEAIIQASTKGATSLPVARHGRS</sequence>
<evidence type="ECO:0000256" key="1">
    <source>
        <dbReference type="SAM" id="MobiDB-lite"/>
    </source>
</evidence>
<organism evidence="2 3">
    <name type="scientific">Hypholoma sublateritium (strain FD-334 SS-4)</name>
    <dbReference type="NCBI Taxonomy" id="945553"/>
    <lineage>
        <taxon>Eukaryota</taxon>
        <taxon>Fungi</taxon>
        <taxon>Dikarya</taxon>
        <taxon>Basidiomycota</taxon>
        <taxon>Agaricomycotina</taxon>
        <taxon>Agaricomycetes</taxon>
        <taxon>Agaricomycetidae</taxon>
        <taxon>Agaricales</taxon>
        <taxon>Agaricineae</taxon>
        <taxon>Strophariaceae</taxon>
        <taxon>Hypholoma</taxon>
    </lineage>
</organism>
<feature type="region of interest" description="Disordered" evidence="1">
    <location>
        <begin position="46"/>
        <end position="67"/>
    </location>
</feature>
<reference evidence="3" key="1">
    <citation type="submission" date="2014-04" db="EMBL/GenBank/DDBJ databases">
        <title>Evolutionary Origins and Diversification of the Mycorrhizal Mutualists.</title>
        <authorList>
            <consortium name="DOE Joint Genome Institute"/>
            <consortium name="Mycorrhizal Genomics Consortium"/>
            <person name="Kohler A."/>
            <person name="Kuo A."/>
            <person name="Nagy L.G."/>
            <person name="Floudas D."/>
            <person name="Copeland A."/>
            <person name="Barry K.W."/>
            <person name="Cichocki N."/>
            <person name="Veneault-Fourrey C."/>
            <person name="LaButti K."/>
            <person name="Lindquist E.A."/>
            <person name="Lipzen A."/>
            <person name="Lundell T."/>
            <person name="Morin E."/>
            <person name="Murat C."/>
            <person name="Riley R."/>
            <person name="Ohm R."/>
            <person name="Sun H."/>
            <person name="Tunlid A."/>
            <person name="Henrissat B."/>
            <person name="Grigoriev I.V."/>
            <person name="Hibbett D.S."/>
            <person name="Martin F."/>
        </authorList>
    </citation>
    <scope>NUCLEOTIDE SEQUENCE [LARGE SCALE GENOMIC DNA]</scope>
    <source>
        <strain evidence="3">FD-334 SS-4</strain>
    </source>
</reference>
<evidence type="ECO:0000313" key="2">
    <source>
        <dbReference type="EMBL" id="KJA23384.1"/>
    </source>
</evidence>
<evidence type="ECO:0000313" key="3">
    <source>
        <dbReference type="Proteomes" id="UP000054270"/>
    </source>
</evidence>
<keyword evidence="3" id="KW-1185">Reference proteome</keyword>
<accession>A0A0D2NX59</accession>